<feature type="region of interest" description="Disordered" evidence="1">
    <location>
        <begin position="371"/>
        <end position="452"/>
    </location>
</feature>
<feature type="compositionally biased region" description="Polar residues" evidence="1">
    <location>
        <begin position="140"/>
        <end position="156"/>
    </location>
</feature>
<protein>
    <submittedName>
        <fullName evidence="2">Uncharacterized protein</fullName>
    </submittedName>
</protein>
<dbReference type="EMBL" id="VSWC01000040">
    <property type="protein sequence ID" value="KAA1106361.1"/>
    <property type="molecule type" value="Genomic_DNA"/>
</dbReference>
<feature type="compositionally biased region" description="Low complexity" evidence="1">
    <location>
        <begin position="185"/>
        <end position="196"/>
    </location>
</feature>
<feature type="compositionally biased region" description="Low complexity" evidence="1">
    <location>
        <begin position="73"/>
        <end position="96"/>
    </location>
</feature>
<organism evidence="2 4">
    <name type="scientific">Puccinia graminis f. sp. tritici</name>
    <dbReference type="NCBI Taxonomy" id="56615"/>
    <lineage>
        <taxon>Eukaryota</taxon>
        <taxon>Fungi</taxon>
        <taxon>Dikarya</taxon>
        <taxon>Basidiomycota</taxon>
        <taxon>Pucciniomycotina</taxon>
        <taxon>Pucciniomycetes</taxon>
        <taxon>Pucciniales</taxon>
        <taxon>Pucciniaceae</taxon>
        <taxon>Puccinia</taxon>
    </lineage>
</organism>
<comment type="caution">
    <text evidence="2">The sequence shown here is derived from an EMBL/GenBank/DDBJ whole genome shotgun (WGS) entry which is preliminary data.</text>
</comment>
<feature type="region of interest" description="Disordered" evidence="1">
    <location>
        <begin position="140"/>
        <end position="159"/>
    </location>
</feature>
<accession>A0A5B0PZJ1</accession>
<dbReference type="EMBL" id="VDEP01000305">
    <property type="protein sequence ID" value="KAA1109413.1"/>
    <property type="molecule type" value="Genomic_DNA"/>
</dbReference>
<feature type="compositionally biased region" description="Basic and acidic residues" evidence="1">
    <location>
        <begin position="384"/>
        <end position="394"/>
    </location>
</feature>
<evidence type="ECO:0000256" key="1">
    <source>
        <dbReference type="SAM" id="MobiDB-lite"/>
    </source>
</evidence>
<feature type="compositionally biased region" description="Polar residues" evidence="1">
    <location>
        <begin position="240"/>
        <end position="266"/>
    </location>
</feature>
<dbReference type="OrthoDB" id="2497806at2759"/>
<dbReference type="Proteomes" id="UP000324748">
    <property type="component" value="Unassembled WGS sequence"/>
</dbReference>
<dbReference type="Proteomes" id="UP000325313">
    <property type="component" value="Unassembled WGS sequence"/>
</dbReference>
<gene>
    <name evidence="2" type="ORF">PGT21_033862</name>
    <name evidence="3" type="ORF">PGTUg99_032720</name>
</gene>
<evidence type="ECO:0000313" key="3">
    <source>
        <dbReference type="EMBL" id="KAA1109413.1"/>
    </source>
</evidence>
<evidence type="ECO:0000313" key="2">
    <source>
        <dbReference type="EMBL" id="KAA1106361.1"/>
    </source>
</evidence>
<evidence type="ECO:0000313" key="5">
    <source>
        <dbReference type="Proteomes" id="UP000325313"/>
    </source>
</evidence>
<feature type="region of interest" description="Disordered" evidence="1">
    <location>
        <begin position="185"/>
        <end position="223"/>
    </location>
</feature>
<dbReference type="AlphaFoldDB" id="A0A5B0PZJ1"/>
<name>A0A5B0PZJ1_PUCGR</name>
<keyword evidence="4" id="KW-1185">Reference proteome</keyword>
<feature type="compositionally biased region" description="Acidic residues" evidence="1">
    <location>
        <begin position="424"/>
        <end position="439"/>
    </location>
</feature>
<reference evidence="4 5" key="1">
    <citation type="submission" date="2019-05" db="EMBL/GenBank/DDBJ databases">
        <title>Emergence of the Ug99 lineage of the wheat stem rust pathogen through somatic hybridization.</title>
        <authorList>
            <person name="Li F."/>
            <person name="Upadhyaya N.M."/>
            <person name="Sperschneider J."/>
            <person name="Matny O."/>
            <person name="Nguyen-Phuc H."/>
            <person name="Mago R."/>
            <person name="Raley C."/>
            <person name="Miller M.E."/>
            <person name="Silverstein K.A.T."/>
            <person name="Henningsen E."/>
            <person name="Hirsch C.D."/>
            <person name="Visser B."/>
            <person name="Pretorius Z.A."/>
            <person name="Steffenson B.J."/>
            <person name="Schwessinger B."/>
            <person name="Dodds P.N."/>
            <person name="Figueroa M."/>
        </authorList>
    </citation>
    <scope>NUCLEOTIDE SEQUENCE [LARGE SCALE GENOMIC DNA]</scope>
    <source>
        <strain evidence="2">21-0</strain>
        <strain evidence="3 5">Ug99</strain>
    </source>
</reference>
<proteinExistence type="predicted"/>
<sequence length="452" mass="48804">MRVQDPEDPKRSIRVTTDALRAWSRAMLHGAKGVDLDTPPKCKECVPEDVQVLTVDEMAAKQEARMSRHKRGASPSRSPSKSLGGSSRTLSLGLDSQPSGLVFTPVRRSATGRILPPRLIPAEGFPSGDGRAAVQRRLSHQTNSPSISVSGDTPTSRGCVDLTGPEDVGLEADMEETWRTCSPIGAAGSGRVSSSSTDIEVIPGRGGGILRSPSRKLARSPVGNGIEHNFSRLEFERPRSPSTMLSVSPTRKRPVSQSSSYPSMDLTNKPPLNDLGRALTIDGFLALCNFSEDDHVPRVLISLSHIRRWDFFLDTTLHVLQQMGFPYPIATQLLKGAKWLESTHVQQPSAPTGENIPNLVLIPREAATGPAFGSSDAMVSNKPNESHSTHEAHSANDNPDNQPVAGPSREVGPLDSQPNPNEPIDPEEDADGEDDDVEEGFPGQEYQPSQVY</sequence>
<evidence type="ECO:0000313" key="4">
    <source>
        <dbReference type="Proteomes" id="UP000324748"/>
    </source>
</evidence>
<feature type="region of interest" description="Disordered" evidence="1">
    <location>
        <begin position="61"/>
        <end position="98"/>
    </location>
</feature>
<feature type="region of interest" description="Disordered" evidence="1">
    <location>
        <begin position="237"/>
        <end position="268"/>
    </location>
</feature>